<name>A0A951UP91_9CYAN</name>
<dbReference type="InterPro" id="IPR005288">
    <property type="entry name" value="NadB"/>
</dbReference>
<evidence type="ECO:0000313" key="2">
    <source>
        <dbReference type="Proteomes" id="UP000757435"/>
    </source>
</evidence>
<dbReference type="InterPro" id="IPR036188">
    <property type="entry name" value="FAD/NAD-bd_sf"/>
</dbReference>
<dbReference type="EMBL" id="JAHHHD010000012">
    <property type="protein sequence ID" value="MBW4659558.1"/>
    <property type="molecule type" value="Genomic_DNA"/>
</dbReference>
<protein>
    <submittedName>
        <fullName evidence="1">FAD-dependent oxidoreductase</fullName>
    </submittedName>
</protein>
<reference evidence="1" key="1">
    <citation type="submission" date="2021-05" db="EMBL/GenBank/DDBJ databases">
        <authorList>
            <person name="Pietrasiak N."/>
            <person name="Ward R."/>
            <person name="Stajich J.E."/>
            <person name="Kurbessoian T."/>
        </authorList>
    </citation>
    <scope>NUCLEOTIDE SEQUENCE</scope>
    <source>
        <strain evidence="1">UHER 2000/2452</strain>
    </source>
</reference>
<dbReference type="PANTHER" id="PTHR42716">
    <property type="entry name" value="L-ASPARTATE OXIDASE"/>
    <property type="match status" value="1"/>
</dbReference>
<dbReference type="GO" id="GO:0008734">
    <property type="term" value="F:L-aspartate oxidase activity"/>
    <property type="evidence" value="ECO:0007669"/>
    <property type="project" value="InterPro"/>
</dbReference>
<accession>A0A951UP91</accession>
<dbReference type="Proteomes" id="UP000757435">
    <property type="component" value="Unassembled WGS sequence"/>
</dbReference>
<dbReference type="AlphaFoldDB" id="A0A951UP91"/>
<comment type="caution">
    <text evidence="1">The sequence shown here is derived from an EMBL/GenBank/DDBJ whole genome shotgun (WGS) entry which is preliminary data.</text>
</comment>
<dbReference type="GO" id="GO:0009435">
    <property type="term" value="P:NAD+ biosynthetic process"/>
    <property type="evidence" value="ECO:0007669"/>
    <property type="project" value="InterPro"/>
</dbReference>
<dbReference type="SUPFAM" id="SSF51905">
    <property type="entry name" value="FAD/NAD(P)-binding domain"/>
    <property type="match status" value="1"/>
</dbReference>
<gene>
    <name evidence="1" type="ORF">KME15_12855</name>
</gene>
<reference evidence="1" key="2">
    <citation type="journal article" date="2022" name="Microbiol. Resour. Announc.">
        <title>Metagenome Sequencing to Explore Phylogenomics of Terrestrial Cyanobacteria.</title>
        <authorList>
            <person name="Ward R.D."/>
            <person name="Stajich J.E."/>
            <person name="Johansen J.R."/>
            <person name="Huntemann M."/>
            <person name="Clum A."/>
            <person name="Foster B."/>
            <person name="Foster B."/>
            <person name="Roux S."/>
            <person name="Palaniappan K."/>
            <person name="Varghese N."/>
            <person name="Mukherjee S."/>
            <person name="Reddy T.B.K."/>
            <person name="Daum C."/>
            <person name="Copeland A."/>
            <person name="Chen I.A."/>
            <person name="Ivanova N.N."/>
            <person name="Kyrpides N.C."/>
            <person name="Shapiro N."/>
            <person name="Eloe-Fadrosh E.A."/>
            <person name="Pietrasiak N."/>
        </authorList>
    </citation>
    <scope>NUCLEOTIDE SEQUENCE</scope>
    <source>
        <strain evidence="1">UHER 2000/2452</strain>
    </source>
</reference>
<sequence length="615" mass="67106">MSSSGSIVTETAKALDATTFDKLANRLSGRPQVSPLPNPKEVWECEVVVIGGSLGGVSAASQSMESGAKTCLVELSPWLGGQISSQGVSAMDESTSMRSRGSFSASWANFKQLIRDQTVKLPVWTGLSGAQPVANLNSCWVGSLCFLPKVGADAAQQLLDSVAPKAPGSRWQTGTAFKGAEFDPTGREITAVYAVHRKPRNPEYVPKGRPSQELPSWYSWSSDKVFEKVPIRLQPPKGKRMIVIDATDTGEFVGWAGIPYRLGSEAQATTSELYASRQDNPDCTQAFTFPFAMAILDDRGYSRNVLAQIQPDYSRSEHQQEYDLEGFPMFDGASLFKYRRIVSTQGEDPRLGAPAAGDITMINWNRGNDWVFMDPPLILNERKIAESGQHGNWMGGLSLSSLRHAEEHAMLFGEWLMQTKATPAEPLTYLMGADAPMGTISGLSMMPYIREGRRILGRPAYGQNQFMMQESDLRRDMPGGRDFSATAIGLTHYAIDMHGCRYRNSMMTGEASGAPVQDETIIRPIQIPLEALVPQGIDNLLIGGKSIAATHIVNAATRVHYGEWVIGGAAGATAGWLVSQDRPKLPDLLPTDIVSQNLVPQVQEHLKNQGLNLVW</sequence>
<dbReference type="Gene3D" id="3.50.50.60">
    <property type="entry name" value="FAD/NAD(P)-binding domain"/>
    <property type="match status" value="1"/>
</dbReference>
<evidence type="ECO:0000313" key="1">
    <source>
        <dbReference type="EMBL" id="MBW4659558.1"/>
    </source>
</evidence>
<proteinExistence type="predicted"/>
<dbReference type="Pfam" id="PF12831">
    <property type="entry name" value="FAD_oxidored"/>
    <property type="match status" value="2"/>
</dbReference>
<organism evidence="1 2">
    <name type="scientific">Drouetiella hepatica Uher 2000/2452</name>
    <dbReference type="NCBI Taxonomy" id="904376"/>
    <lineage>
        <taxon>Bacteria</taxon>
        <taxon>Bacillati</taxon>
        <taxon>Cyanobacteriota</taxon>
        <taxon>Cyanophyceae</taxon>
        <taxon>Oculatellales</taxon>
        <taxon>Oculatellaceae</taxon>
        <taxon>Drouetiella</taxon>
    </lineage>
</organism>
<dbReference type="PANTHER" id="PTHR42716:SF1">
    <property type="entry name" value="SLL0471 PROTEIN"/>
    <property type="match status" value="1"/>
</dbReference>